<protein>
    <submittedName>
        <fullName evidence="2">DUF4297 domain-containing protein</fullName>
    </submittedName>
</protein>
<comment type="caution">
    <text evidence="2">The sequence shown here is derived from an EMBL/GenBank/DDBJ whole genome shotgun (WGS) entry which is preliminary data.</text>
</comment>
<feature type="domain" description="CD-NTase associated protein 4-like DNA endonuclease" evidence="1">
    <location>
        <begin position="14"/>
        <end position="146"/>
    </location>
</feature>
<gene>
    <name evidence="2" type="ORF">IQ782_20065</name>
</gene>
<name>A0ABR9X6L3_9RHOB</name>
<organism evidence="2 3">
    <name type="scientific">Salipiger mangrovisoli</name>
    <dbReference type="NCBI Taxonomy" id="2865933"/>
    <lineage>
        <taxon>Bacteria</taxon>
        <taxon>Pseudomonadati</taxon>
        <taxon>Pseudomonadota</taxon>
        <taxon>Alphaproteobacteria</taxon>
        <taxon>Rhodobacterales</taxon>
        <taxon>Roseobacteraceae</taxon>
        <taxon>Salipiger</taxon>
    </lineage>
</organism>
<accession>A0ABR9X6L3</accession>
<dbReference type="RefSeq" id="WP_194136457.1">
    <property type="nucleotide sequence ID" value="NZ_JADFFK010000017.1"/>
</dbReference>
<dbReference type="Pfam" id="PF14130">
    <property type="entry name" value="Cap4_nuclease"/>
    <property type="match status" value="1"/>
</dbReference>
<dbReference type="Proteomes" id="UP000607796">
    <property type="component" value="Unassembled WGS sequence"/>
</dbReference>
<proteinExistence type="predicted"/>
<reference evidence="2 3" key="1">
    <citation type="journal article" date="2021" name="Int. J. Syst. Evol. Microbiol.">
        <title>Salipiger mangrovisoli sp. nov., isolated from mangrove soil and the proposal for the reclassification of Paraphaeobacter pallidus as Salipiger pallidus comb. nov.</title>
        <authorList>
            <person name="Du J."/>
            <person name="Liu Y."/>
            <person name="Pei T."/>
            <person name="Deng M.R."/>
            <person name="Zhu H."/>
        </authorList>
    </citation>
    <scope>NUCLEOTIDE SEQUENCE [LARGE SCALE GENOMIC DNA]</scope>
    <source>
        <strain evidence="2 3">6D45A</strain>
    </source>
</reference>
<keyword evidence="3" id="KW-1185">Reference proteome</keyword>
<dbReference type="InterPro" id="IPR025382">
    <property type="entry name" value="Cap4-like_endonuclease_dom"/>
</dbReference>
<dbReference type="EMBL" id="JADFFK010000017">
    <property type="protein sequence ID" value="MBE9639155.1"/>
    <property type="molecule type" value="Genomic_DNA"/>
</dbReference>
<evidence type="ECO:0000313" key="2">
    <source>
        <dbReference type="EMBL" id="MBE9639155.1"/>
    </source>
</evidence>
<sequence length="417" mass="47646">MTIATPATTLDVDDPGDDTIARFNYQFSIAAIYLLKMALDPSYAKSIICENFEDLIVQKDDDSFEAIQVKTRDRKHPAFKLTDDAVEKSLTRFAKLEARFPGKFLQYKFLTNHELWEGKENGQNLAWILQEIEKKPTIKRLRSTSPKRIAIENIARRAEVSPETVVLTLSKTICITRREDVTSIDRAVQNAVGECRQCEDLPYKTVVKLSEDIVAAAHRASCKGRLAFEAKLYTSDLPYEDVFTEVALRGKTLSLPIINELIDRYLAPQDEPVEMFDYSSARGLPKGLEKMFQKMAEGEVEARRIDVMADSVRSLEVLKIRWVMKFGAVKAKEMYNDLLSRILHDCVEAQIEAEKLGKPYGSEQYRLTRLRLENRLSTEKAKLYGCKIDHLMGAAGILTENCKNWWSDKFDLQEIKP</sequence>
<evidence type="ECO:0000313" key="3">
    <source>
        <dbReference type="Proteomes" id="UP000607796"/>
    </source>
</evidence>
<evidence type="ECO:0000259" key="1">
    <source>
        <dbReference type="Pfam" id="PF14130"/>
    </source>
</evidence>